<keyword evidence="1" id="KW-0472">Membrane</keyword>
<keyword evidence="1" id="KW-1133">Transmembrane helix</keyword>
<gene>
    <name evidence="2" type="ORF">T10_10198</name>
</gene>
<name>A0A0V1MF74_9BILA</name>
<reference evidence="2 3" key="1">
    <citation type="submission" date="2015-01" db="EMBL/GenBank/DDBJ databases">
        <title>Evolution of Trichinella species and genotypes.</title>
        <authorList>
            <person name="Korhonen P.K."/>
            <person name="Edoardo P."/>
            <person name="Giuseppe L.R."/>
            <person name="Gasser R.B."/>
        </authorList>
    </citation>
    <scope>NUCLEOTIDE SEQUENCE [LARGE SCALE GENOMIC DNA]</scope>
    <source>
        <strain evidence="2">ISS1980</strain>
    </source>
</reference>
<sequence length="80" mass="9119">MKSERNGVFYSASCVTMMVLSMPVILSVGRDPLVDREQILSGSRKTLNYRLPENRYFCPVSHSDFLFSSELFFTVWSTSG</sequence>
<dbReference type="EMBL" id="JYDO01000117">
    <property type="protein sequence ID" value="KRZ70268.1"/>
    <property type="molecule type" value="Genomic_DNA"/>
</dbReference>
<evidence type="ECO:0000256" key="1">
    <source>
        <dbReference type="SAM" id="Phobius"/>
    </source>
</evidence>
<feature type="transmembrane region" description="Helical" evidence="1">
    <location>
        <begin position="7"/>
        <end position="26"/>
    </location>
</feature>
<evidence type="ECO:0000313" key="2">
    <source>
        <dbReference type="EMBL" id="KRZ70268.1"/>
    </source>
</evidence>
<keyword evidence="3" id="KW-1185">Reference proteome</keyword>
<keyword evidence="1" id="KW-0812">Transmembrane</keyword>
<organism evidence="2 3">
    <name type="scientific">Trichinella papuae</name>
    <dbReference type="NCBI Taxonomy" id="268474"/>
    <lineage>
        <taxon>Eukaryota</taxon>
        <taxon>Metazoa</taxon>
        <taxon>Ecdysozoa</taxon>
        <taxon>Nematoda</taxon>
        <taxon>Enoplea</taxon>
        <taxon>Dorylaimia</taxon>
        <taxon>Trichinellida</taxon>
        <taxon>Trichinellidae</taxon>
        <taxon>Trichinella</taxon>
    </lineage>
</organism>
<evidence type="ECO:0000313" key="3">
    <source>
        <dbReference type="Proteomes" id="UP000054843"/>
    </source>
</evidence>
<comment type="caution">
    <text evidence="2">The sequence shown here is derived from an EMBL/GenBank/DDBJ whole genome shotgun (WGS) entry which is preliminary data.</text>
</comment>
<proteinExistence type="predicted"/>
<accession>A0A0V1MF74</accession>
<dbReference type="AlphaFoldDB" id="A0A0V1MF74"/>
<dbReference type="Proteomes" id="UP000054843">
    <property type="component" value="Unassembled WGS sequence"/>
</dbReference>
<protein>
    <submittedName>
        <fullName evidence="2">Uncharacterized protein</fullName>
    </submittedName>
</protein>